<comment type="caution">
    <text evidence="3">The sequence shown here is derived from an EMBL/GenBank/DDBJ whole genome shotgun (WGS) entry which is preliminary data.</text>
</comment>
<dbReference type="InterPro" id="IPR052016">
    <property type="entry name" value="Bact_Sigma-Reg"/>
</dbReference>
<evidence type="ECO:0000256" key="1">
    <source>
        <dbReference type="ARBA" id="ARBA00022801"/>
    </source>
</evidence>
<feature type="domain" description="PPM-type phosphatase" evidence="2">
    <location>
        <begin position="28"/>
        <end position="250"/>
    </location>
</feature>
<dbReference type="PANTHER" id="PTHR43156">
    <property type="entry name" value="STAGE II SPORULATION PROTEIN E-RELATED"/>
    <property type="match status" value="1"/>
</dbReference>
<reference evidence="3 4" key="1">
    <citation type="submission" date="2020-04" db="EMBL/GenBank/DDBJ databases">
        <title>Metagenomic profiling of ammonia- and methane-oxidizing microorganisms in a Dutch drinking water treatment plant.</title>
        <authorList>
            <person name="Poghosyan L."/>
            <person name="Leucker S."/>
        </authorList>
    </citation>
    <scope>NUCLEOTIDE SEQUENCE [LARGE SCALE GENOMIC DNA]</scope>
    <source>
        <strain evidence="3">S-RSF-IL-03</strain>
    </source>
</reference>
<dbReference type="EMBL" id="JABFRW010000159">
    <property type="protein sequence ID" value="NOT34966.1"/>
    <property type="molecule type" value="Genomic_DNA"/>
</dbReference>
<feature type="non-terminal residue" evidence="3">
    <location>
        <position position="268"/>
    </location>
</feature>
<dbReference type="Gene3D" id="3.60.40.10">
    <property type="entry name" value="PPM-type phosphatase domain"/>
    <property type="match status" value="1"/>
</dbReference>
<dbReference type="Proteomes" id="UP000580839">
    <property type="component" value="Unassembled WGS sequence"/>
</dbReference>
<accession>A0A849SK47</accession>
<organism evidence="3 4">
    <name type="scientific">Eiseniibacteriota bacterium</name>
    <dbReference type="NCBI Taxonomy" id="2212470"/>
    <lineage>
        <taxon>Bacteria</taxon>
        <taxon>Candidatus Eiseniibacteriota</taxon>
    </lineage>
</organism>
<evidence type="ECO:0000313" key="3">
    <source>
        <dbReference type="EMBL" id="NOT34966.1"/>
    </source>
</evidence>
<sequence>MSAGAPLQCMEVSGGNQTAHRRVEMFGLDAWVRARPFESGSGGDVHYLSSCGTGRIQRVLLADVSGHGEAVSRTADELRALMRQHVNTAEQSRFVRALNREFKLLAGRGQFATALAATFWAPTGDLELTNAGHPRPLMRRASEGVWRYLEGPAIPAGTIANLPLGVIGGSRYLSSAATLETGDLVLIYSDALIESERGDGEMLGEAGLLERVKLLDVSEPERFVDALIADLEQWRGGPPNDDETLLLLRPNRVRADHSLAGRARAALR</sequence>
<dbReference type="Pfam" id="PF07228">
    <property type="entry name" value="SpoIIE"/>
    <property type="match status" value="1"/>
</dbReference>
<dbReference type="PANTHER" id="PTHR43156:SF2">
    <property type="entry name" value="STAGE II SPORULATION PROTEIN E"/>
    <property type="match status" value="1"/>
</dbReference>
<evidence type="ECO:0000259" key="2">
    <source>
        <dbReference type="SMART" id="SM00331"/>
    </source>
</evidence>
<dbReference type="GO" id="GO:0016791">
    <property type="term" value="F:phosphatase activity"/>
    <property type="evidence" value="ECO:0007669"/>
    <property type="project" value="TreeGrafter"/>
</dbReference>
<keyword evidence="1" id="KW-0378">Hydrolase</keyword>
<dbReference type="InterPro" id="IPR001932">
    <property type="entry name" value="PPM-type_phosphatase-like_dom"/>
</dbReference>
<evidence type="ECO:0000313" key="4">
    <source>
        <dbReference type="Proteomes" id="UP000580839"/>
    </source>
</evidence>
<proteinExistence type="predicted"/>
<dbReference type="InterPro" id="IPR036457">
    <property type="entry name" value="PPM-type-like_dom_sf"/>
</dbReference>
<gene>
    <name evidence="3" type="ORF">HOP12_12455</name>
</gene>
<dbReference type="AlphaFoldDB" id="A0A849SK47"/>
<name>A0A849SK47_UNCEI</name>
<dbReference type="SMART" id="SM00331">
    <property type="entry name" value="PP2C_SIG"/>
    <property type="match status" value="1"/>
</dbReference>
<protein>
    <submittedName>
        <fullName evidence="3">Serine/threonine-protein phosphatase</fullName>
    </submittedName>
</protein>
<dbReference type="SUPFAM" id="SSF81606">
    <property type="entry name" value="PP2C-like"/>
    <property type="match status" value="1"/>
</dbReference>